<dbReference type="AlphaFoldDB" id="A0A077NDF0"/>
<accession>A0A077NDF0</accession>
<sequence length="41" mass="4114">MGNAVKIGDIGTEHGDCPATPVITGASSVKVDGAYLQGKRV</sequence>
<reference evidence="1" key="1">
    <citation type="submission" date="2013-07" db="EMBL/GenBank/DDBJ databases">
        <title>Sub-species coevolution in mutualistic symbiosis.</title>
        <authorList>
            <person name="Murfin K."/>
            <person name="Klassen J."/>
            <person name="Lee M."/>
            <person name="Forst S."/>
            <person name="Stock P."/>
            <person name="Goodrich-Blair H."/>
        </authorList>
    </citation>
    <scope>NUCLEOTIDE SEQUENCE [LARGE SCALE GENOMIC DNA]</scope>
    <source>
        <strain evidence="1">Feltiae Moldova</strain>
    </source>
</reference>
<gene>
    <name evidence="1" type="ORF">XBFM1_1430002</name>
</gene>
<evidence type="ECO:0000313" key="1">
    <source>
        <dbReference type="EMBL" id="CDH00202.1"/>
    </source>
</evidence>
<protein>
    <submittedName>
        <fullName evidence="1">Uncharacterized protein</fullName>
    </submittedName>
</protein>
<dbReference type="HOGENOM" id="CLU_3278865_0_0_6"/>
<name>A0A077NDF0_XENBV</name>
<comment type="caution">
    <text evidence="1">The sequence shown here is derived from an EMBL/GenBank/DDBJ whole genome shotgun (WGS) entry which is preliminary data.</text>
</comment>
<dbReference type="EMBL" id="CBSV010000050">
    <property type="protein sequence ID" value="CDH00202.1"/>
    <property type="molecule type" value="Genomic_DNA"/>
</dbReference>
<proteinExistence type="predicted"/>
<organism evidence="1">
    <name type="scientific">Xenorhabdus bovienii str. feltiae Moldova</name>
    <dbReference type="NCBI Taxonomy" id="1398200"/>
    <lineage>
        <taxon>Bacteria</taxon>
        <taxon>Pseudomonadati</taxon>
        <taxon>Pseudomonadota</taxon>
        <taxon>Gammaproteobacteria</taxon>
        <taxon>Enterobacterales</taxon>
        <taxon>Morganellaceae</taxon>
        <taxon>Xenorhabdus</taxon>
    </lineage>
</organism>
<dbReference type="Proteomes" id="UP000028487">
    <property type="component" value="Unassembled WGS sequence"/>
</dbReference>